<sequence>MYQQSAYTLLIVVLLRSPPWAGASNLTLSVPEGLPAHTVVGDLATSLSGPTVGFFISESRDSHVFRDLEIDPETGIISTTTVLDRETRDHYEFVVATLDGEVVKVRINVEDVNDHSPVFPSEEVDLRVSEFSPPGSRFHLEGAQDQDGGEFGTQGYRIREAQMGEIFRLEQRSPDWDCPVGVDAHSGLVFTTGDLDWERQPDVCLFLVMAEDQGEPARSTSATVSMVLEDVNDNEPAFQRRLYNASLMEHSAPGTCFLQVRTQCLQKHTF</sequence>
<keyword evidence="4" id="KW-0472">Membrane</keyword>
<dbReference type="GO" id="GO:0005509">
    <property type="term" value="F:calcium ion binding"/>
    <property type="evidence" value="ECO:0007669"/>
    <property type="project" value="UniProtKB-UniRule"/>
</dbReference>
<dbReference type="STRING" id="109280.ENSHCOP00000020567"/>
<feature type="chain" id="PRO_5018542964" description="Cadherin domain-containing protein" evidence="7">
    <location>
        <begin position="24"/>
        <end position="270"/>
    </location>
</feature>
<dbReference type="PANTHER" id="PTHR24028">
    <property type="entry name" value="CADHERIN-87A"/>
    <property type="match status" value="1"/>
</dbReference>
<dbReference type="PROSITE" id="PS50268">
    <property type="entry name" value="CADHERIN_2"/>
    <property type="match status" value="2"/>
</dbReference>
<feature type="domain" description="Cadherin" evidence="8">
    <location>
        <begin position="120"/>
        <end position="238"/>
    </location>
</feature>
<dbReference type="GeneTree" id="ENSGT00940000164636"/>
<dbReference type="OMA" id="KAVCRVN"/>
<evidence type="ECO:0000259" key="8">
    <source>
        <dbReference type="PROSITE" id="PS50268"/>
    </source>
</evidence>
<keyword evidence="7" id="KW-0732">Signal</keyword>
<evidence type="ECO:0000256" key="6">
    <source>
        <dbReference type="PROSITE-ProRule" id="PRU00043"/>
    </source>
</evidence>
<accession>A0A3Q2Z3I9</accession>
<keyword evidence="10" id="KW-1185">Reference proteome</keyword>
<dbReference type="AlphaFoldDB" id="A0A3Q2Z3I9"/>
<keyword evidence="6" id="KW-0106">Calcium</keyword>
<dbReference type="GO" id="GO:0005886">
    <property type="term" value="C:plasma membrane"/>
    <property type="evidence" value="ECO:0007669"/>
    <property type="project" value="TreeGrafter"/>
</dbReference>
<organism evidence="9 10">
    <name type="scientific">Hippocampus comes</name>
    <name type="common">Tiger tail seahorse</name>
    <dbReference type="NCBI Taxonomy" id="109280"/>
    <lineage>
        <taxon>Eukaryota</taxon>
        <taxon>Metazoa</taxon>
        <taxon>Chordata</taxon>
        <taxon>Craniata</taxon>
        <taxon>Vertebrata</taxon>
        <taxon>Euteleostomi</taxon>
        <taxon>Actinopterygii</taxon>
        <taxon>Neopterygii</taxon>
        <taxon>Teleostei</taxon>
        <taxon>Neoteleostei</taxon>
        <taxon>Acanthomorphata</taxon>
        <taxon>Syngnathiaria</taxon>
        <taxon>Syngnathiformes</taxon>
        <taxon>Syngnathoidei</taxon>
        <taxon>Syngnathidae</taxon>
        <taxon>Hippocampus</taxon>
    </lineage>
</organism>
<dbReference type="PRINTS" id="PR00205">
    <property type="entry name" value="CADHERIN"/>
</dbReference>
<evidence type="ECO:0000256" key="3">
    <source>
        <dbReference type="ARBA" id="ARBA00022989"/>
    </source>
</evidence>
<comment type="subcellular location">
    <subcellularLocation>
        <location evidence="1">Membrane</location>
        <topology evidence="1">Single-pass membrane protein</topology>
    </subcellularLocation>
</comment>
<protein>
    <recommendedName>
        <fullName evidence="8">Cadherin domain-containing protein</fullName>
    </recommendedName>
</protein>
<evidence type="ECO:0000256" key="5">
    <source>
        <dbReference type="ARBA" id="ARBA00023180"/>
    </source>
</evidence>
<evidence type="ECO:0000256" key="1">
    <source>
        <dbReference type="ARBA" id="ARBA00004167"/>
    </source>
</evidence>
<name>A0A3Q2Z3I9_HIPCM</name>
<dbReference type="Pfam" id="PF00028">
    <property type="entry name" value="Cadherin"/>
    <property type="match status" value="2"/>
</dbReference>
<evidence type="ECO:0000313" key="10">
    <source>
        <dbReference type="Proteomes" id="UP000264820"/>
    </source>
</evidence>
<dbReference type="InterPro" id="IPR002126">
    <property type="entry name" value="Cadherin-like_dom"/>
</dbReference>
<evidence type="ECO:0000313" key="9">
    <source>
        <dbReference type="Ensembl" id="ENSHCOP00000020567.1"/>
    </source>
</evidence>
<keyword evidence="5" id="KW-0325">Glycoprotein</keyword>
<keyword evidence="3" id="KW-1133">Transmembrane helix</keyword>
<evidence type="ECO:0000256" key="7">
    <source>
        <dbReference type="SAM" id="SignalP"/>
    </source>
</evidence>
<reference evidence="9" key="1">
    <citation type="submission" date="2025-08" db="UniProtKB">
        <authorList>
            <consortium name="Ensembl"/>
        </authorList>
    </citation>
    <scope>IDENTIFICATION</scope>
</reference>
<evidence type="ECO:0000256" key="2">
    <source>
        <dbReference type="ARBA" id="ARBA00022692"/>
    </source>
</evidence>
<evidence type="ECO:0000256" key="4">
    <source>
        <dbReference type="ARBA" id="ARBA00023136"/>
    </source>
</evidence>
<dbReference type="CDD" id="cd11304">
    <property type="entry name" value="Cadherin_repeat"/>
    <property type="match status" value="2"/>
</dbReference>
<dbReference type="GO" id="GO:0007156">
    <property type="term" value="P:homophilic cell adhesion via plasma membrane adhesion molecules"/>
    <property type="evidence" value="ECO:0007669"/>
    <property type="project" value="InterPro"/>
</dbReference>
<dbReference type="InterPro" id="IPR050174">
    <property type="entry name" value="Protocadherin/Cadherin-CA"/>
</dbReference>
<dbReference type="PANTHER" id="PTHR24028:SF345">
    <property type="entry name" value="PROTOCADHERIN-16-LIKE"/>
    <property type="match status" value="1"/>
</dbReference>
<dbReference type="Proteomes" id="UP000264820">
    <property type="component" value="Unplaced"/>
</dbReference>
<feature type="signal peptide" evidence="7">
    <location>
        <begin position="1"/>
        <end position="23"/>
    </location>
</feature>
<dbReference type="SUPFAM" id="SSF49313">
    <property type="entry name" value="Cadherin-like"/>
    <property type="match status" value="2"/>
</dbReference>
<proteinExistence type="predicted"/>
<dbReference type="SMART" id="SM00112">
    <property type="entry name" value="CA"/>
    <property type="match status" value="2"/>
</dbReference>
<dbReference type="InterPro" id="IPR015919">
    <property type="entry name" value="Cadherin-like_sf"/>
</dbReference>
<keyword evidence="2" id="KW-0812">Transmembrane</keyword>
<feature type="domain" description="Cadherin" evidence="8">
    <location>
        <begin position="22"/>
        <end position="119"/>
    </location>
</feature>
<reference evidence="9" key="2">
    <citation type="submission" date="2025-09" db="UniProtKB">
        <authorList>
            <consortium name="Ensembl"/>
        </authorList>
    </citation>
    <scope>IDENTIFICATION</scope>
</reference>
<dbReference type="Gene3D" id="2.60.40.60">
    <property type="entry name" value="Cadherins"/>
    <property type="match status" value="3"/>
</dbReference>
<dbReference type="Ensembl" id="ENSHCOT00000005879.1">
    <property type="protein sequence ID" value="ENSHCOP00000020567.1"/>
    <property type="gene ID" value="ENSHCOG00000006748.1"/>
</dbReference>